<name>A0A6A7AGU7_9PLEO</name>
<dbReference type="Proteomes" id="UP000799424">
    <property type="component" value="Unassembled WGS sequence"/>
</dbReference>
<proteinExistence type="predicted"/>
<organism evidence="1 2">
    <name type="scientific">Ophiobolus disseminans</name>
    <dbReference type="NCBI Taxonomy" id="1469910"/>
    <lineage>
        <taxon>Eukaryota</taxon>
        <taxon>Fungi</taxon>
        <taxon>Dikarya</taxon>
        <taxon>Ascomycota</taxon>
        <taxon>Pezizomycotina</taxon>
        <taxon>Dothideomycetes</taxon>
        <taxon>Pleosporomycetidae</taxon>
        <taxon>Pleosporales</taxon>
        <taxon>Pleosporineae</taxon>
        <taxon>Phaeosphaeriaceae</taxon>
        <taxon>Ophiobolus</taxon>
    </lineage>
</organism>
<protein>
    <submittedName>
        <fullName evidence="1">Uncharacterized protein</fullName>
    </submittedName>
</protein>
<accession>A0A6A7AGU7</accession>
<reference evidence="1" key="1">
    <citation type="journal article" date="2020" name="Stud. Mycol.">
        <title>101 Dothideomycetes genomes: a test case for predicting lifestyles and emergence of pathogens.</title>
        <authorList>
            <person name="Haridas S."/>
            <person name="Albert R."/>
            <person name="Binder M."/>
            <person name="Bloem J."/>
            <person name="Labutti K."/>
            <person name="Salamov A."/>
            <person name="Andreopoulos B."/>
            <person name="Baker S."/>
            <person name="Barry K."/>
            <person name="Bills G."/>
            <person name="Bluhm B."/>
            <person name="Cannon C."/>
            <person name="Castanera R."/>
            <person name="Culley D."/>
            <person name="Daum C."/>
            <person name="Ezra D."/>
            <person name="Gonzalez J."/>
            <person name="Henrissat B."/>
            <person name="Kuo A."/>
            <person name="Liang C."/>
            <person name="Lipzen A."/>
            <person name="Lutzoni F."/>
            <person name="Magnuson J."/>
            <person name="Mondo S."/>
            <person name="Nolan M."/>
            <person name="Ohm R."/>
            <person name="Pangilinan J."/>
            <person name="Park H.-J."/>
            <person name="Ramirez L."/>
            <person name="Alfaro M."/>
            <person name="Sun H."/>
            <person name="Tritt A."/>
            <person name="Yoshinaga Y."/>
            <person name="Zwiers L.-H."/>
            <person name="Turgeon B."/>
            <person name="Goodwin S."/>
            <person name="Spatafora J."/>
            <person name="Crous P."/>
            <person name="Grigoriev I."/>
        </authorList>
    </citation>
    <scope>NUCLEOTIDE SEQUENCE</scope>
    <source>
        <strain evidence="1">CBS 113818</strain>
    </source>
</reference>
<dbReference type="OrthoDB" id="4133832at2759"/>
<dbReference type="EMBL" id="MU006217">
    <property type="protein sequence ID" value="KAF2832363.1"/>
    <property type="molecule type" value="Genomic_DNA"/>
</dbReference>
<evidence type="ECO:0000313" key="1">
    <source>
        <dbReference type="EMBL" id="KAF2832363.1"/>
    </source>
</evidence>
<sequence>MTNIDAIDSAMSDLQIATSSGFLGLPAELRNYIYEISCGPPCPIYLRPATVQLVWAAQKRQSFGLTQTCRQIRGEFMAMHLDCHPCRIPFQKFRNFYCGFKEHTEGLQDILQLDFERRFDPNTAPLVGVDILPLLKVYANMPCFCLEIPTAFELLDRGDCILSDFKNSLRGYKNATRLAYIHTALEGVLVWKTPFDTRLTFVVKLEHAEDWMGNRDGCIDMDKDWTSADGSAFMSSADRKKRFEDVSGLRFDAPKYYRVEVAEWIMWRRAQWKINRAIALRQLVT</sequence>
<dbReference type="AlphaFoldDB" id="A0A6A7AGU7"/>
<evidence type="ECO:0000313" key="2">
    <source>
        <dbReference type="Proteomes" id="UP000799424"/>
    </source>
</evidence>
<gene>
    <name evidence="1" type="ORF">CC86DRAFT_424793</name>
</gene>
<keyword evidence="2" id="KW-1185">Reference proteome</keyword>